<dbReference type="GO" id="GO:0003700">
    <property type="term" value="F:DNA-binding transcription factor activity"/>
    <property type="evidence" value="ECO:0007669"/>
    <property type="project" value="TreeGrafter"/>
</dbReference>
<protein>
    <submittedName>
        <fullName evidence="2">Cyclic nucleotide-binding domain-containing protein</fullName>
    </submittedName>
</protein>
<name>A0A371BE22_9BRAD</name>
<feature type="domain" description="Cyclic nucleotide-binding" evidence="1">
    <location>
        <begin position="75"/>
        <end position="151"/>
    </location>
</feature>
<comment type="caution">
    <text evidence="2">The sequence shown here is derived from an EMBL/GenBank/DDBJ whole genome shotgun (WGS) entry which is preliminary data.</text>
</comment>
<dbReference type="SMART" id="SM00100">
    <property type="entry name" value="cNMP"/>
    <property type="match status" value="1"/>
</dbReference>
<gene>
    <name evidence="2" type="ORF">DXH78_12400</name>
</gene>
<dbReference type="GO" id="GO:0005829">
    <property type="term" value="C:cytosol"/>
    <property type="evidence" value="ECO:0007669"/>
    <property type="project" value="TreeGrafter"/>
</dbReference>
<dbReference type="InterPro" id="IPR000595">
    <property type="entry name" value="cNMP-bd_dom"/>
</dbReference>
<dbReference type="PANTHER" id="PTHR24567:SF68">
    <property type="entry name" value="DNA-BINDING TRANSCRIPTIONAL DUAL REGULATOR CRP"/>
    <property type="match status" value="1"/>
</dbReference>
<organism evidence="2 3">
    <name type="scientific">Undibacter mobilis</name>
    <dbReference type="NCBI Taxonomy" id="2292256"/>
    <lineage>
        <taxon>Bacteria</taxon>
        <taxon>Pseudomonadati</taxon>
        <taxon>Pseudomonadota</taxon>
        <taxon>Alphaproteobacteria</taxon>
        <taxon>Hyphomicrobiales</taxon>
        <taxon>Nitrobacteraceae</taxon>
        <taxon>Undibacter</taxon>
    </lineage>
</organism>
<proteinExistence type="predicted"/>
<evidence type="ECO:0000313" key="2">
    <source>
        <dbReference type="EMBL" id="RDV05852.1"/>
    </source>
</evidence>
<dbReference type="InterPro" id="IPR050397">
    <property type="entry name" value="Env_Response_Regulators"/>
</dbReference>
<dbReference type="Pfam" id="PF00027">
    <property type="entry name" value="cNMP_binding"/>
    <property type="match status" value="1"/>
</dbReference>
<dbReference type="PANTHER" id="PTHR24567">
    <property type="entry name" value="CRP FAMILY TRANSCRIPTIONAL REGULATORY PROTEIN"/>
    <property type="match status" value="1"/>
</dbReference>
<dbReference type="Proteomes" id="UP000263993">
    <property type="component" value="Unassembled WGS sequence"/>
</dbReference>
<dbReference type="OrthoDB" id="8086566at2"/>
<dbReference type="InterPro" id="IPR018488">
    <property type="entry name" value="cNMP-bd_CS"/>
</dbReference>
<keyword evidence="3" id="KW-1185">Reference proteome</keyword>
<dbReference type="CDD" id="cd00038">
    <property type="entry name" value="CAP_ED"/>
    <property type="match status" value="1"/>
</dbReference>
<accession>A0A371BE22</accession>
<sequence length="197" mass="21854">MKTMIPLRMVAMVTNCLFITWSGLAAVYPTLVLNLILLPINALRFYQMKRLIRQVNEATDSDLSLDWLKPFTAKRHFDAGTTLFHKGDPASELHFIMSGRFRVVERGIDIGAGGIIGELGLLEPGKTRTATIECIESGETLAISYDHVMQLYFQNPTFGFYFLQLSTARLFHTIGTLEAENAALRAANARLGSTPSA</sequence>
<reference evidence="3" key="1">
    <citation type="submission" date="2018-08" db="EMBL/GenBank/DDBJ databases">
        <authorList>
            <person name="Kim S.-J."/>
            <person name="Jung G.-Y."/>
        </authorList>
    </citation>
    <scope>NUCLEOTIDE SEQUENCE [LARGE SCALE GENOMIC DNA]</scope>
    <source>
        <strain evidence="3">GY_H</strain>
    </source>
</reference>
<evidence type="ECO:0000259" key="1">
    <source>
        <dbReference type="PROSITE" id="PS50042"/>
    </source>
</evidence>
<dbReference type="AlphaFoldDB" id="A0A371BE22"/>
<dbReference type="Gene3D" id="2.60.120.10">
    <property type="entry name" value="Jelly Rolls"/>
    <property type="match status" value="1"/>
</dbReference>
<evidence type="ECO:0000313" key="3">
    <source>
        <dbReference type="Proteomes" id="UP000263993"/>
    </source>
</evidence>
<dbReference type="EMBL" id="QRGO01000001">
    <property type="protein sequence ID" value="RDV05852.1"/>
    <property type="molecule type" value="Genomic_DNA"/>
</dbReference>
<dbReference type="SUPFAM" id="SSF51206">
    <property type="entry name" value="cAMP-binding domain-like"/>
    <property type="match status" value="1"/>
</dbReference>
<dbReference type="InterPro" id="IPR018490">
    <property type="entry name" value="cNMP-bd_dom_sf"/>
</dbReference>
<dbReference type="InterPro" id="IPR014710">
    <property type="entry name" value="RmlC-like_jellyroll"/>
</dbReference>
<dbReference type="PROSITE" id="PS00889">
    <property type="entry name" value="CNMP_BINDING_2"/>
    <property type="match status" value="1"/>
</dbReference>
<dbReference type="PROSITE" id="PS50042">
    <property type="entry name" value="CNMP_BINDING_3"/>
    <property type="match status" value="1"/>
</dbReference>